<dbReference type="GO" id="GO:0000139">
    <property type="term" value="C:Golgi membrane"/>
    <property type="evidence" value="ECO:0007669"/>
    <property type="project" value="UniProtKB-SubCell"/>
</dbReference>
<dbReference type="GO" id="GO:0006891">
    <property type="term" value="P:intra-Golgi vesicle-mediated transport"/>
    <property type="evidence" value="ECO:0007669"/>
    <property type="project" value="UniProtKB-UniRule"/>
</dbReference>
<feature type="domain" description="Conserved oligomeric complex COG6 N-terminal" evidence="11">
    <location>
        <begin position="60"/>
        <end position="173"/>
    </location>
</feature>
<name>A0AAE1C197_9PEZI</name>
<keyword evidence="14" id="KW-1185">Reference proteome</keyword>
<evidence type="ECO:0000259" key="11">
    <source>
        <dbReference type="Pfam" id="PF06419"/>
    </source>
</evidence>
<comment type="subcellular location">
    <subcellularLocation>
        <location evidence="1 10">Golgi apparatus membrane</location>
        <topology evidence="1 10">Peripheral membrane protein</topology>
    </subcellularLocation>
</comment>
<dbReference type="PANTHER" id="PTHR21506:SF0">
    <property type="entry name" value="CONSERVED OLIGOMERIC GOLGI COMPLEX SUBUNIT 6"/>
    <property type="match status" value="1"/>
</dbReference>
<dbReference type="InterPro" id="IPR010490">
    <property type="entry name" value="COG6"/>
</dbReference>
<evidence type="ECO:0000256" key="1">
    <source>
        <dbReference type="ARBA" id="ARBA00004395"/>
    </source>
</evidence>
<proteinExistence type="inferred from homology"/>
<protein>
    <recommendedName>
        <fullName evidence="3 10">Conserved oligomeric Golgi complex subunit 6</fullName>
        <shortName evidence="10">COG complex subunit 6</shortName>
    </recommendedName>
    <alternativeName>
        <fullName evidence="8 10">Component of oligomeric Golgi complex 6</fullName>
    </alternativeName>
</protein>
<dbReference type="GO" id="GO:0017119">
    <property type="term" value="C:Golgi transport complex"/>
    <property type="evidence" value="ECO:0007669"/>
    <property type="project" value="UniProtKB-UniRule"/>
</dbReference>
<evidence type="ECO:0000256" key="2">
    <source>
        <dbReference type="ARBA" id="ARBA00011023"/>
    </source>
</evidence>
<evidence type="ECO:0000256" key="5">
    <source>
        <dbReference type="ARBA" id="ARBA00022927"/>
    </source>
</evidence>
<comment type="function">
    <text evidence="10">Acts as component of the peripheral membrane COG complex that is involved in intra-Golgi protein trafficking. COG is located at the cis-Golgi, and regulates tethering of retrograde intra-Golgi vesicles and possibly a number of other membrane trafficking events.</text>
</comment>
<dbReference type="SMART" id="SM01087">
    <property type="entry name" value="COG6"/>
    <property type="match status" value="1"/>
</dbReference>
<dbReference type="EMBL" id="JAUTXT010000019">
    <property type="protein sequence ID" value="KAK3674590.1"/>
    <property type="molecule type" value="Genomic_DNA"/>
</dbReference>
<sequence>MAATYIPDGIASPIDSAKSVLSPLSLGVPAPRSNALQNRVTSVLSASYADLEIRDALSGLDERDLRNTATTRRHIRLDVQGELIQCNGEIVQDFGKVAQQLKRIGAAIENLNASCAEMRKHIGAAHQETGPMLDEAKSILSDRQQVEKKQLMLNAFTSHFVVSDADLSLLTSTAEPVDDGFFRVMTRVKKIHNDSQVLLGSENQRLGLEILEQSSRQLNAAFQKLYRWVQREFKTLDLENPQISSAIRRALRVLAERPTLFQNCLDFFAEARENIMSNNFYAALTGAPVDQDHPVLGKAIELSAHDPLRYISDMLAWAHSATVSEREALEVLFISEGDEIAKSIQAGIESEPWSREDDETTTAVFDGKEALSQLVDRDLTGVFRQLKQRTEQVVQSHEVAALAYKISNLLSFYSSIFANLLGRDSALLETLRSSSETALRSFRSIMRDNVINLHTGLAISPTDLAPPEFLTEALETLSVLMKSYGTSIVTADRNQRIEGFQPVLQEALDPFLAGCENITKRLQNPNNHIFALNCLLKTRESLRQYAFADKSEDLQPRLDDHERELTETVHTRFLHESGLATLVDNITSAQDLAASYKDPKQLSSVAQQLDAFLPAATEDARAFLGQLEDKVLVRRIIEHAAEGFCEDFEEIEDLIMQADETREAQVNGEMTDDMWLRDVFPRTGNEIRVLLS</sequence>
<accession>A0AAE1C197</accession>
<keyword evidence="4 10" id="KW-0813">Transport</keyword>
<evidence type="ECO:0000256" key="6">
    <source>
        <dbReference type="ARBA" id="ARBA00023034"/>
    </source>
</evidence>
<evidence type="ECO:0000313" key="13">
    <source>
        <dbReference type="EMBL" id="KAK3674590.1"/>
    </source>
</evidence>
<comment type="caution">
    <text evidence="13">The sequence shown here is derived from an EMBL/GenBank/DDBJ whole genome shotgun (WGS) entry which is preliminary data.</text>
</comment>
<dbReference type="PANTHER" id="PTHR21506">
    <property type="entry name" value="COMPONENT OF OLIGOMERIC GOLGI COMPLEX 6"/>
    <property type="match status" value="1"/>
</dbReference>
<evidence type="ECO:0000256" key="7">
    <source>
        <dbReference type="ARBA" id="ARBA00023136"/>
    </source>
</evidence>
<dbReference type="Pfam" id="PF20653">
    <property type="entry name" value="COG6_C"/>
    <property type="match status" value="1"/>
</dbReference>
<dbReference type="Pfam" id="PF06419">
    <property type="entry name" value="COG6_N"/>
    <property type="match status" value="1"/>
</dbReference>
<evidence type="ECO:0000313" key="14">
    <source>
        <dbReference type="Proteomes" id="UP001274830"/>
    </source>
</evidence>
<keyword evidence="6 10" id="KW-0333">Golgi apparatus</keyword>
<keyword evidence="7 10" id="KW-0472">Membrane</keyword>
<keyword evidence="5 10" id="KW-0653">Protein transport</keyword>
<dbReference type="InterPro" id="IPR048368">
    <property type="entry name" value="COG6_N"/>
</dbReference>
<evidence type="ECO:0000256" key="3">
    <source>
        <dbReference type="ARBA" id="ARBA00020973"/>
    </source>
</evidence>
<evidence type="ECO:0000256" key="4">
    <source>
        <dbReference type="ARBA" id="ARBA00022448"/>
    </source>
</evidence>
<gene>
    <name evidence="13" type="primary">COG6</name>
    <name evidence="13" type="ORF">LTR78_005676</name>
</gene>
<dbReference type="GO" id="GO:0015031">
    <property type="term" value="P:protein transport"/>
    <property type="evidence" value="ECO:0007669"/>
    <property type="project" value="UniProtKB-KW"/>
</dbReference>
<evidence type="ECO:0000259" key="12">
    <source>
        <dbReference type="Pfam" id="PF20653"/>
    </source>
</evidence>
<comment type="function">
    <text evidence="9">Acts as a component of the peripheral membrane COG complex that is involved in intra-Golgi protein trafficking. COG is located at the cis-Golgi, and regulates tethering of retrograde intra-Golgi vesicles and possibly a number of other membrane trafficking events.</text>
</comment>
<reference evidence="13" key="1">
    <citation type="submission" date="2023-07" db="EMBL/GenBank/DDBJ databases">
        <title>Black Yeasts Isolated from many extreme environments.</title>
        <authorList>
            <person name="Coleine C."/>
            <person name="Stajich J.E."/>
            <person name="Selbmann L."/>
        </authorList>
    </citation>
    <scope>NUCLEOTIDE SEQUENCE</scope>
    <source>
        <strain evidence="13">CCFEE 5485</strain>
    </source>
</reference>
<dbReference type="Proteomes" id="UP001274830">
    <property type="component" value="Unassembled WGS sequence"/>
</dbReference>
<organism evidence="13 14">
    <name type="scientific">Recurvomyces mirabilis</name>
    <dbReference type="NCBI Taxonomy" id="574656"/>
    <lineage>
        <taxon>Eukaryota</taxon>
        <taxon>Fungi</taxon>
        <taxon>Dikarya</taxon>
        <taxon>Ascomycota</taxon>
        <taxon>Pezizomycotina</taxon>
        <taxon>Dothideomycetes</taxon>
        <taxon>Dothideomycetidae</taxon>
        <taxon>Mycosphaerellales</taxon>
        <taxon>Teratosphaeriaceae</taxon>
        <taxon>Recurvomyces</taxon>
    </lineage>
</organism>
<evidence type="ECO:0000256" key="9">
    <source>
        <dbReference type="ARBA" id="ARBA00043873"/>
    </source>
</evidence>
<comment type="similarity">
    <text evidence="2 10">Belongs to the COG6 family.</text>
</comment>
<evidence type="ECO:0000256" key="10">
    <source>
        <dbReference type="RuleBase" id="RU365075"/>
    </source>
</evidence>
<feature type="domain" description="Conserved Oligomeric Golgi complex subunit 6 C-terminal" evidence="12">
    <location>
        <begin position="204"/>
        <end position="691"/>
    </location>
</feature>
<dbReference type="AlphaFoldDB" id="A0AAE1C197"/>
<evidence type="ECO:0000256" key="8">
    <source>
        <dbReference type="ARBA" id="ARBA00031348"/>
    </source>
</evidence>
<comment type="subunit">
    <text evidence="10">Component of the conserved oligomeric Golgi complex.</text>
</comment>
<dbReference type="InterPro" id="IPR048369">
    <property type="entry name" value="COG6_C"/>
</dbReference>